<evidence type="ECO:0000313" key="2">
    <source>
        <dbReference type="Proteomes" id="UP001162131"/>
    </source>
</evidence>
<organism evidence="1 2">
    <name type="scientific">Blepharisma stoltei</name>
    <dbReference type="NCBI Taxonomy" id="1481888"/>
    <lineage>
        <taxon>Eukaryota</taxon>
        <taxon>Sar</taxon>
        <taxon>Alveolata</taxon>
        <taxon>Ciliophora</taxon>
        <taxon>Postciliodesmatophora</taxon>
        <taxon>Heterotrichea</taxon>
        <taxon>Heterotrichida</taxon>
        <taxon>Blepharismidae</taxon>
        <taxon>Blepharisma</taxon>
    </lineage>
</organism>
<proteinExistence type="predicted"/>
<comment type="caution">
    <text evidence="1">The sequence shown here is derived from an EMBL/GenBank/DDBJ whole genome shotgun (WGS) entry which is preliminary data.</text>
</comment>
<name>A0AAU9JYI1_9CILI</name>
<sequence length="282" mass="32386">MEETKNQEYAKLCKVILSNCSLKHPMGRLPENPWFLNITKNEKVSSLLLQLLFDTNRKSKRFAEKATAIIIAERNELENIQISRASLLQENIDIRVSLNKIKQLPEGETIIKLKVNTAQCRGEPISLSIWLGDEVRNLDVGDEIESQISIKNTAEIKAYKDGELLGVCELFLGSLLEDTHYLRVAGADEFKNNFSRDFNEYSFELEAVLKLSKQDREEILVQHLIQSEEQLNEKQETEDFVDELMRALGVKVNEDGEYETVYKPVRAAPPKEREDYCTCCLL</sequence>
<gene>
    <name evidence="1" type="ORF">BSTOLATCC_MIC52208</name>
</gene>
<dbReference type="Proteomes" id="UP001162131">
    <property type="component" value="Unassembled WGS sequence"/>
</dbReference>
<protein>
    <submittedName>
        <fullName evidence="1">Uncharacterized protein</fullName>
    </submittedName>
</protein>
<dbReference type="AlphaFoldDB" id="A0AAU9JYI1"/>
<dbReference type="EMBL" id="CAJZBQ010000052">
    <property type="protein sequence ID" value="CAG9330794.1"/>
    <property type="molecule type" value="Genomic_DNA"/>
</dbReference>
<reference evidence="1" key="1">
    <citation type="submission" date="2021-09" db="EMBL/GenBank/DDBJ databases">
        <authorList>
            <consortium name="AG Swart"/>
            <person name="Singh M."/>
            <person name="Singh A."/>
            <person name="Seah K."/>
            <person name="Emmerich C."/>
        </authorList>
    </citation>
    <scope>NUCLEOTIDE SEQUENCE</scope>
    <source>
        <strain evidence="1">ATCC30299</strain>
    </source>
</reference>
<evidence type="ECO:0000313" key="1">
    <source>
        <dbReference type="EMBL" id="CAG9330794.1"/>
    </source>
</evidence>
<keyword evidence="2" id="KW-1185">Reference proteome</keyword>
<accession>A0AAU9JYI1</accession>